<dbReference type="EMBL" id="JBEGDG010000002">
    <property type="protein sequence ID" value="MEQ6353830.1"/>
    <property type="molecule type" value="Genomic_DNA"/>
</dbReference>
<dbReference type="SUPFAM" id="SSF56784">
    <property type="entry name" value="HAD-like"/>
    <property type="match status" value="1"/>
</dbReference>
<proteinExistence type="predicted"/>
<dbReference type="InterPro" id="IPR036412">
    <property type="entry name" value="HAD-like_sf"/>
</dbReference>
<accession>A0ABV1MMT5</accession>
<evidence type="ECO:0000313" key="1">
    <source>
        <dbReference type="EMBL" id="MEQ6353830.1"/>
    </source>
</evidence>
<dbReference type="Proteomes" id="UP001478862">
    <property type="component" value="Unassembled WGS sequence"/>
</dbReference>
<protein>
    <submittedName>
        <fullName evidence="1">Uncharacterized protein</fullName>
    </submittedName>
</protein>
<dbReference type="RefSeq" id="WP_349658591.1">
    <property type="nucleotide sequence ID" value="NZ_JBEGDG010000002.1"/>
</dbReference>
<gene>
    <name evidence="1" type="ORF">ABNX05_04320</name>
</gene>
<keyword evidence="2" id="KW-1185">Reference proteome</keyword>
<reference evidence="1 2" key="1">
    <citation type="submission" date="2024-06" db="EMBL/GenBank/DDBJ databases">
        <title>Lysinibacillus zambalefons sp. nov., a Novel Firmicute Isolated from the Poon Bato Zambales Hyperalkaline Spring.</title>
        <authorList>
            <person name="Aja J.A."/>
            <person name="Lazaro J.E.H."/>
            <person name="Llorin L.D."/>
            <person name="Lim K.R."/>
            <person name="Teodosio J."/>
            <person name="Dalisay D.S."/>
        </authorList>
    </citation>
    <scope>NUCLEOTIDE SEQUENCE [LARGE SCALE GENOMIC DNA]</scope>
    <source>
        <strain evidence="1 2">M3</strain>
    </source>
</reference>
<name>A0ABV1MMT5_9BACI</name>
<evidence type="ECO:0000313" key="2">
    <source>
        <dbReference type="Proteomes" id="UP001478862"/>
    </source>
</evidence>
<comment type="caution">
    <text evidence="1">The sequence shown here is derived from an EMBL/GenBank/DDBJ whole genome shotgun (WGS) entry which is preliminary data.</text>
</comment>
<sequence>MTISIHDGVLVGYSANFLENELLLDIETVADEIVTVTFENYLAHYFDHVMAGSILFDIEEIDLNTFFEENKEQFESHKLYAWPIWYDDTNELEQFLQKNNYKCYVISASLGLSGYVFAKTQKIKRK</sequence>
<organism evidence="1 2">
    <name type="scientific">Lysinibacillus zambalensis</name>
    <dbReference type="NCBI Taxonomy" id="3160866"/>
    <lineage>
        <taxon>Bacteria</taxon>
        <taxon>Bacillati</taxon>
        <taxon>Bacillota</taxon>
        <taxon>Bacilli</taxon>
        <taxon>Bacillales</taxon>
        <taxon>Bacillaceae</taxon>
        <taxon>Lysinibacillus</taxon>
    </lineage>
</organism>